<evidence type="ECO:0008006" key="4">
    <source>
        <dbReference type="Google" id="ProtNLM"/>
    </source>
</evidence>
<keyword evidence="3" id="KW-1185">Reference proteome</keyword>
<dbReference type="PROSITE" id="PS51257">
    <property type="entry name" value="PROKAR_LIPOPROTEIN"/>
    <property type="match status" value="1"/>
</dbReference>
<feature type="region of interest" description="Disordered" evidence="1">
    <location>
        <begin position="40"/>
        <end position="80"/>
    </location>
</feature>
<feature type="compositionally biased region" description="Low complexity" evidence="1">
    <location>
        <begin position="69"/>
        <end position="80"/>
    </location>
</feature>
<gene>
    <name evidence="2" type="ORF">IHE55_13050</name>
</gene>
<feature type="compositionally biased region" description="Basic and acidic residues" evidence="1">
    <location>
        <begin position="40"/>
        <end position="49"/>
    </location>
</feature>
<feature type="region of interest" description="Disordered" evidence="1">
    <location>
        <begin position="203"/>
        <end position="296"/>
    </location>
</feature>
<organism evidence="2 3">
    <name type="scientific">Streptomyces pactum</name>
    <dbReference type="NCBI Taxonomy" id="68249"/>
    <lineage>
        <taxon>Bacteria</taxon>
        <taxon>Bacillati</taxon>
        <taxon>Actinomycetota</taxon>
        <taxon>Actinomycetes</taxon>
        <taxon>Kitasatosporales</taxon>
        <taxon>Streptomycetaceae</taxon>
        <taxon>Streptomyces</taxon>
    </lineage>
</organism>
<dbReference type="Proteomes" id="UP000807371">
    <property type="component" value="Unassembled WGS sequence"/>
</dbReference>
<evidence type="ECO:0000256" key="1">
    <source>
        <dbReference type="SAM" id="MobiDB-lite"/>
    </source>
</evidence>
<name>A0ABS0NKN5_9ACTN</name>
<feature type="compositionally biased region" description="Pro residues" evidence="1">
    <location>
        <begin position="244"/>
        <end position="254"/>
    </location>
</feature>
<dbReference type="RefSeq" id="WP_197989188.1">
    <property type="nucleotide sequence ID" value="NZ_JACYXC010000001.1"/>
</dbReference>
<comment type="caution">
    <text evidence="2">The sequence shown here is derived from an EMBL/GenBank/DDBJ whole genome shotgun (WGS) entry which is preliminary data.</text>
</comment>
<evidence type="ECO:0000313" key="3">
    <source>
        <dbReference type="Proteomes" id="UP000807371"/>
    </source>
</evidence>
<feature type="compositionally biased region" description="Acidic residues" evidence="1">
    <location>
        <begin position="219"/>
        <end position="232"/>
    </location>
</feature>
<accession>A0ABS0NKN5</accession>
<sequence>MRGLTKATPSRTAWITGGAVAALAAAGGLALVGCGAGSEGLRKEGRADTTEVGEATPGAYSGSAKDDTPSASPGESAPPAEVDAVRLVKDDPKVNADLKANLKPCTTDGKEYPVDVAYGALTGKKATDVVVTVMTCADGIGIGSYVYRKRGDAYENVFVDERAPLFAGIDKKGRLTVTQLVSSSSDAAWPAGEDTIVFEWSPSKEQFTESSRIRTDYGEGTEPEPAETDDGSEDNRADGVSVPEPVPLPAPSSVPAPASGTKTVAGTGAETVADGGTAVEVPAVTPRPPAGTTEKG</sequence>
<reference evidence="2 3" key="1">
    <citation type="submission" date="2020-09" db="EMBL/GenBank/DDBJ databases">
        <title>Biosynthesis of the nuclear factor of activated T cells inhibitor NFAT-133 and its congeners in Streptomyces pactum.</title>
        <authorList>
            <person name="Zhou W."/>
            <person name="Posri P."/>
            <person name="Abugrain M.E."/>
            <person name="Weisberg A.J."/>
            <person name="Chang J.H."/>
            <person name="Mahmud T."/>
        </authorList>
    </citation>
    <scope>NUCLEOTIDE SEQUENCE [LARGE SCALE GENOMIC DNA]</scope>
    <source>
        <strain evidence="2 3">ATCC 27456</strain>
    </source>
</reference>
<dbReference type="EMBL" id="JACYXC010000001">
    <property type="protein sequence ID" value="MBH5335672.1"/>
    <property type="molecule type" value="Genomic_DNA"/>
</dbReference>
<protein>
    <recommendedName>
        <fullName evidence="4">Lipoprotein CseA</fullName>
    </recommendedName>
</protein>
<proteinExistence type="predicted"/>
<evidence type="ECO:0000313" key="2">
    <source>
        <dbReference type="EMBL" id="MBH5335672.1"/>
    </source>
</evidence>